<dbReference type="InterPro" id="IPR003591">
    <property type="entry name" value="Leu-rich_rpt_typical-subtyp"/>
</dbReference>
<dbReference type="InterPro" id="IPR001611">
    <property type="entry name" value="Leu-rich_rpt"/>
</dbReference>
<evidence type="ECO:0000256" key="3">
    <source>
        <dbReference type="SAM" id="Phobius"/>
    </source>
</evidence>
<dbReference type="Proteomes" id="UP001153620">
    <property type="component" value="Chromosome 3"/>
</dbReference>
<protein>
    <submittedName>
        <fullName evidence="5">Uncharacterized protein</fullName>
    </submittedName>
</protein>
<keyword evidence="3" id="KW-0812">Transmembrane</keyword>
<name>A0A9N9RYJ5_9DIPT</name>
<keyword evidence="4" id="KW-0732">Signal</keyword>
<dbReference type="AlphaFoldDB" id="A0A9N9RYJ5"/>
<dbReference type="EMBL" id="OU895879">
    <property type="protein sequence ID" value="CAG9807417.1"/>
    <property type="molecule type" value="Genomic_DNA"/>
</dbReference>
<dbReference type="OrthoDB" id="7789470at2759"/>
<keyword evidence="2" id="KW-0677">Repeat</keyword>
<keyword evidence="1" id="KW-0433">Leucine-rich repeat</keyword>
<sequence>MKIIQNFFLLIYLLTHSKFPVIIAQIADNAANNNYNNGVTASPTIVNVTSEQTVENFKLKGNLTCIHFNYDLFMTFFNSSADIEDFMASSTHVVCLWKKINNTFQTEPRAFTEIRRIEIRNSTIFKIPDKMFANFSKLTIFRARDVKLQEVHQSDFISADILFFLDLSRNELKKLENGIFMNLKGIKEIDLSSNKIETIDDAAFDGLGINLTRIDLSNNKIKAFKEDFFLTMISNIYRKWLPFDINLRNNQIEAIEPSKRNATILPEINLQLSGNKLKSLELLKIELFEIVLRNFTLESLNVNASYVYADNNKLVTYRVKGKTRILSLQNNLISSVTYDDYLSVTRNIFLSGNNLSCDAVADLLQKVVNLEILDISNNPIKFLKIDMFSELLLLQKLMLSNTSIKDLSFGVFAHQLSLKLLDISYNNFSDIDFHLFSSNTNLEILDISGTNISQVKDCRKIGEILPKLKLLGVDDNKWKCNALSKLKVCLNTQLIKLMLPDHPTKNQSNVMGVKCIYDQNDTISTTPASITSTISVDNYVNEIMDKIHELDVKIVATKPLEPKGITMLELILSILLSICGTLLGLFVFNKVKDYLKINRFRMPRMSRRDSPDTIVTYDSNIIR</sequence>
<accession>A0A9N9RYJ5</accession>
<organism evidence="5 6">
    <name type="scientific">Chironomus riparius</name>
    <dbReference type="NCBI Taxonomy" id="315576"/>
    <lineage>
        <taxon>Eukaryota</taxon>
        <taxon>Metazoa</taxon>
        <taxon>Ecdysozoa</taxon>
        <taxon>Arthropoda</taxon>
        <taxon>Hexapoda</taxon>
        <taxon>Insecta</taxon>
        <taxon>Pterygota</taxon>
        <taxon>Neoptera</taxon>
        <taxon>Endopterygota</taxon>
        <taxon>Diptera</taxon>
        <taxon>Nematocera</taxon>
        <taxon>Chironomoidea</taxon>
        <taxon>Chironomidae</taxon>
        <taxon>Chironominae</taxon>
        <taxon>Chironomus</taxon>
    </lineage>
</organism>
<reference evidence="5" key="1">
    <citation type="submission" date="2022-01" db="EMBL/GenBank/DDBJ databases">
        <authorList>
            <person name="King R."/>
        </authorList>
    </citation>
    <scope>NUCLEOTIDE SEQUENCE</scope>
</reference>
<dbReference type="PANTHER" id="PTHR24366">
    <property type="entry name" value="IG(IMMUNOGLOBULIN) AND LRR(LEUCINE RICH REPEAT) DOMAINS"/>
    <property type="match status" value="1"/>
</dbReference>
<dbReference type="PROSITE" id="PS51450">
    <property type="entry name" value="LRR"/>
    <property type="match status" value="1"/>
</dbReference>
<evidence type="ECO:0000256" key="2">
    <source>
        <dbReference type="ARBA" id="ARBA00022737"/>
    </source>
</evidence>
<keyword evidence="3" id="KW-1133">Transmembrane helix</keyword>
<dbReference type="SMART" id="SM00369">
    <property type="entry name" value="LRR_TYP"/>
    <property type="match status" value="6"/>
</dbReference>
<dbReference type="Pfam" id="PF13855">
    <property type="entry name" value="LRR_8"/>
    <property type="match status" value="2"/>
</dbReference>
<feature type="transmembrane region" description="Helical" evidence="3">
    <location>
        <begin position="570"/>
        <end position="591"/>
    </location>
</feature>
<gene>
    <name evidence="5" type="ORF">CHIRRI_LOCUS10266</name>
</gene>
<evidence type="ECO:0000313" key="5">
    <source>
        <dbReference type="EMBL" id="CAG9807417.1"/>
    </source>
</evidence>
<evidence type="ECO:0000313" key="6">
    <source>
        <dbReference type="Proteomes" id="UP001153620"/>
    </source>
</evidence>
<evidence type="ECO:0000256" key="1">
    <source>
        <dbReference type="ARBA" id="ARBA00022614"/>
    </source>
</evidence>
<dbReference type="SUPFAM" id="SSF52058">
    <property type="entry name" value="L domain-like"/>
    <property type="match status" value="1"/>
</dbReference>
<dbReference type="InterPro" id="IPR032675">
    <property type="entry name" value="LRR_dom_sf"/>
</dbReference>
<feature type="signal peptide" evidence="4">
    <location>
        <begin position="1"/>
        <end position="24"/>
    </location>
</feature>
<dbReference type="Gene3D" id="3.80.10.10">
    <property type="entry name" value="Ribonuclease Inhibitor"/>
    <property type="match status" value="2"/>
</dbReference>
<keyword evidence="6" id="KW-1185">Reference proteome</keyword>
<keyword evidence="3" id="KW-0472">Membrane</keyword>
<feature type="chain" id="PRO_5040137352" evidence="4">
    <location>
        <begin position="25"/>
        <end position="623"/>
    </location>
</feature>
<proteinExistence type="predicted"/>
<reference evidence="5" key="2">
    <citation type="submission" date="2022-10" db="EMBL/GenBank/DDBJ databases">
        <authorList>
            <consortium name="ENA_rothamsted_submissions"/>
            <consortium name="culmorum"/>
            <person name="King R."/>
        </authorList>
    </citation>
    <scope>NUCLEOTIDE SEQUENCE</scope>
</reference>
<evidence type="ECO:0000256" key="4">
    <source>
        <dbReference type="SAM" id="SignalP"/>
    </source>
</evidence>